<dbReference type="InterPro" id="IPR050882">
    <property type="entry name" value="Prepilin_peptidase/N-MTase"/>
</dbReference>
<keyword evidence="5 7" id="KW-1133">Transmembrane helix</keyword>
<dbReference type="Pfam" id="PF06750">
    <property type="entry name" value="A24_N_bact"/>
    <property type="match status" value="1"/>
</dbReference>
<dbReference type="Gene3D" id="1.20.120.1220">
    <property type="match status" value="1"/>
</dbReference>
<accession>A0ABT4RQE7</accession>
<keyword evidence="11" id="KW-1185">Reference proteome</keyword>
<organism evidence="10 11">
    <name type="scientific">Solirubrobacter deserti</name>
    <dbReference type="NCBI Taxonomy" id="2282478"/>
    <lineage>
        <taxon>Bacteria</taxon>
        <taxon>Bacillati</taxon>
        <taxon>Actinomycetota</taxon>
        <taxon>Thermoleophilia</taxon>
        <taxon>Solirubrobacterales</taxon>
        <taxon>Solirubrobacteraceae</taxon>
        <taxon>Solirubrobacter</taxon>
    </lineage>
</organism>
<comment type="caution">
    <text evidence="10">The sequence shown here is derived from an EMBL/GenBank/DDBJ whole genome shotgun (WGS) entry which is preliminary data.</text>
</comment>
<dbReference type="Pfam" id="PF01478">
    <property type="entry name" value="Peptidase_A24"/>
    <property type="match status" value="1"/>
</dbReference>
<reference evidence="10" key="1">
    <citation type="submission" date="2022-10" db="EMBL/GenBank/DDBJ databases">
        <title>The WGS of Solirubrobacter sp. CPCC 204708.</title>
        <authorList>
            <person name="Jiang Z."/>
        </authorList>
    </citation>
    <scope>NUCLEOTIDE SEQUENCE</scope>
    <source>
        <strain evidence="10">CPCC 204708</strain>
    </source>
</reference>
<dbReference type="RefSeq" id="WP_202954223.1">
    <property type="nucleotide sequence ID" value="NZ_JAPCID010000041.1"/>
</dbReference>
<feature type="transmembrane region" description="Helical" evidence="7">
    <location>
        <begin position="126"/>
        <end position="145"/>
    </location>
</feature>
<proteinExistence type="inferred from homology"/>
<evidence type="ECO:0000259" key="9">
    <source>
        <dbReference type="Pfam" id="PF06750"/>
    </source>
</evidence>
<name>A0ABT4RQE7_9ACTN</name>
<feature type="domain" description="Prepilin type IV endopeptidase peptidase" evidence="8">
    <location>
        <begin position="105"/>
        <end position="207"/>
    </location>
</feature>
<dbReference type="EMBL" id="JAPCID010000041">
    <property type="protein sequence ID" value="MDA0140511.1"/>
    <property type="molecule type" value="Genomic_DNA"/>
</dbReference>
<dbReference type="PANTHER" id="PTHR30487">
    <property type="entry name" value="TYPE 4 PREPILIN-LIKE PROTEINS LEADER PEPTIDE-PROCESSING ENZYME"/>
    <property type="match status" value="1"/>
</dbReference>
<keyword evidence="3" id="KW-1003">Cell membrane</keyword>
<evidence type="ECO:0000256" key="3">
    <source>
        <dbReference type="ARBA" id="ARBA00022475"/>
    </source>
</evidence>
<sequence length="253" mass="26475">MSVGVAAAAAAVFGAIIGSFLNVVAYRLPRKESVLHPPSRCPECGTPIKPYDNVPVLGWLWLRGKCRACGARISPRYPIIEALTGVLCALCVLVYGADNDVWAPLLFVLLLVPITLIDLEHHIIPNVLTLIGAVGAVALLIAFNSDSLVEHLIAAVAAGGFFLLAAIVYPAGMGMGDVKLAAVMGLLLGRAVVPAIFAALIAGTLIGGAIIARYGMAEGRKKGIPFGPWLAFGSLVGLFAGDELVDWYLDTFT</sequence>
<evidence type="ECO:0000256" key="4">
    <source>
        <dbReference type="ARBA" id="ARBA00022692"/>
    </source>
</evidence>
<feature type="transmembrane region" description="Helical" evidence="7">
    <location>
        <begin position="192"/>
        <end position="214"/>
    </location>
</feature>
<feature type="domain" description="Prepilin peptidase A24 N-terminal" evidence="9">
    <location>
        <begin position="12"/>
        <end position="93"/>
    </location>
</feature>
<feature type="transmembrane region" description="Helical" evidence="7">
    <location>
        <begin position="151"/>
        <end position="171"/>
    </location>
</feature>
<dbReference type="Proteomes" id="UP001147700">
    <property type="component" value="Unassembled WGS sequence"/>
</dbReference>
<feature type="transmembrane region" description="Helical" evidence="7">
    <location>
        <begin position="226"/>
        <end position="249"/>
    </location>
</feature>
<keyword evidence="4 7" id="KW-0812">Transmembrane</keyword>
<evidence type="ECO:0000256" key="1">
    <source>
        <dbReference type="ARBA" id="ARBA00004651"/>
    </source>
</evidence>
<evidence type="ECO:0000256" key="5">
    <source>
        <dbReference type="ARBA" id="ARBA00022989"/>
    </source>
</evidence>
<dbReference type="PANTHER" id="PTHR30487:SF0">
    <property type="entry name" value="PREPILIN LEADER PEPTIDASE_N-METHYLTRANSFERASE-RELATED"/>
    <property type="match status" value="1"/>
</dbReference>
<evidence type="ECO:0000313" key="10">
    <source>
        <dbReference type="EMBL" id="MDA0140511.1"/>
    </source>
</evidence>
<feature type="transmembrane region" description="Helical" evidence="7">
    <location>
        <begin position="77"/>
        <end position="95"/>
    </location>
</feature>
<evidence type="ECO:0000256" key="2">
    <source>
        <dbReference type="ARBA" id="ARBA00005801"/>
    </source>
</evidence>
<dbReference type="InterPro" id="IPR000045">
    <property type="entry name" value="Prepilin_IV_endopep_pep"/>
</dbReference>
<evidence type="ECO:0000256" key="7">
    <source>
        <dbReference type="SAM" id="Phobius"/>
    </source>
</evidence>
<protein>
    <submittedName>
        <fullName evidence="10">Prepilin peptidase</fullName>
    </submittedName>
</protein>
<dbReference type="InterPro" id="IPR010627">
    <property type="entry name" value="Prepilin_pept_A24_N"/>
</dbReference>
<evidence type="ECO:0000256" key="6">
    <source>
        <dbReference type="ARBA" id="ARBA00023136"/>
    </source>
</evidence>
<keyword evidence="6 7" id="KW-0472">Membrane</keyword>
<evidence type="ECO:0000259" key="8">
    <source>
        <dbReference type="Pfam" id="PF01478"/>
    </source>
</evidence>
<comment type="subcellular location">
    <subcellularLocation>
        <location evidence="1">Cell membrane</location>
        <topology evidence="1">Multi-pass membrane protein</topology>
    </subcellularLocation>
</comment>
<gene>
    <name evidence="10" type="ORF">OJ962_23640</name>
</gene>
<comment type="similarity">
    <text evidence="2">Belongs to the peptidase A24 family.</text>
</comment>
<feature type="transmembrane region" description="Helical" evidence="7">
    <location>
        <begin position="6"/>
        <end position="26"/>
    </location>
</feature>
<evidence type="ECO:0000313" key="11">
    <source>
        <dbReference type="Proteomes" id="UP001147700"/>
    </source>
</evidence>